<protein>
    <submittedName>
        <fullName evidence="1">Uncharacterized protein</fullName>
    </submittedName>
</protein>
<dbReference type="EMBL" id="LAZR01041314">
    <property type="protein sequence ID" value="KKL12306.1"/>
    <property type="molecule type" value="Genomic_DNA"/>
</dbReference>
<proteinExistence type="predicted"/>
<sequence length="78" mass="8359">ATLTAVCACGVKVGLVPMDTSDFNIPGAWESIGAIVAGLLEAHRQGHCSVYNPAAPVAPVVHLRTPRFSRRLRRIIPR</sequence>
<dbReference type="AlphaFoldDB" id="A0A0F9D3F2"/>
<comment type="caution">
    <text evidence="1">The sequence shown here is derived from an EMBL/GenBank/DDBJ whole genome shotgun (WGS) entry which is preliminary data.</text>
</comment>
<accession>A0A0F9D3F2</accession>
<feature type="non-terminal residue" evidence="1">
    <location>
        <position position="1"/>
    </location>
</feature>
<gene>
    <name evidence="1" type="ORF">LCGC14_2537070</name>
</gene>
<organism evidence="1">
    <name type="scientific">marine sediment metagenome</name>
    <dbReference type="NCBI Taxonomy" id="412755"/>
    <lineage>
        <taxon>unclassified sequences</taxon>
        <taxon>metagenomes</taxon>
        <taxon>ecological metagenomes</taxon>
    </lineage>
</organism>
<evidence type="ECO:0000313" key="1">
    <source>
        <dbReference type="EMBL" id="KKL12306.1"/>
    </source>
</evidence>
<name>A0A0F9D3F2_9ZZZZ</name>
<reference evidence="1" key="1">
    <citation type="journal article" date="2015" name="Nature">
        <title>Complex archaea that bridge the gap between prokaryotes and eukaryotes.</title>
        <authorList>
            <person name="Spang A."/>
            <person name="Saw J.H."/>
            <person name="Jorgensen S.L."/>
            <person name="Zaremba-Niedzwiedzka K."/>
            <person name="Martijn J."/>
            <person name="Lind A.E."/>
            <person name="van Eijk R."/>
            <person name="Schleper C."/>
            <person name="Guy L."/>
            <person name="Ettema T.J."/>
        </authorList>
    </citation>
    <scope>NUCLEOTIDE SEQUENCE</scope>
</reference>